<name>A0ABN7WV45_GIGMA</name>
<dbReference type="EMBL" id="CAJVQB010066371">
    <property type="protein sequence ID" value="CAG8841629.1"/>
    <property type="molecule type" value="Genomic_DNA"/>
</dbReference>
<comment type="caution">
    <text evidence="1">The sequence shown here is derived from an EMBL/GenBank/DDBJ whole genome shotgun (WGS) entry which is preliminary data.</text>
</comment>
<evidence type="ECO:0000313" key="2">
    <source>
        <dbReference type="Proteomes" id="UP000789901"/>
    </source>
</evidence>
<dbReference type="Proteomes" id="UP000789901">
    <property type="component" value="Unassembled WGS sequence"/>
</dbReference>
<organism evidence="1 2">
    <name type="scientific">Gigaspora margarita</name>
    <dbReference type="NCBI Taxonomy" id="4874"/>
    <lineage>
        <taxon>Eukaryota</taxon>
        <taxon>Fungi</taxon>
        <taxon>Fungi incertae sedis</taxon>
        <taxon>Mucoromycota</taxon>
        <taxon>Glomeromycotina</taxon>
        <taxon>Glomeromycetes</taxon>
        <taxon>Diversisporales</taxon>
        <taxon>Gigasporaceae</taxon>
        <taxon>Gigaspora</taxon>
    </lineage>
</organism>
<reference evidence="1 2" key="1">
    <citation type="submission" date="2021-06" db="EMBL/GenBank/DDBJ databases">
        <authorList>
            <person name="Kallberg Y."/>
            <person name="Tangrot J."/>
            <person name="Rosling A."/>
        </authorList>
    </citation>
    <scope>NUCLEOTIDE SEQUENCE [LARGE SCALE GENOMIC DNA]</scope>
    <source>
        <strain evidence="1 2">120-4 pot B 10/14</strain>
    </source>
</reference>
<accession>A0ABN7WV45</accession>
<gene>
    <name evidence="1" type="ORF">GMARGA_LOCUS35530</name>
</gene>
<sequence length="169" mass="19149">MASEQGKMTENLYNVLEIEEPNMQKKRKQNKEEIDCIMQEATIQEINPNTSEATSMIIEEQNSRYSQIPKIIEMTSELQTKVNNIQIQADLILPDQSTDISRGSYTQIKQNRGQTANTVGIVQVQGAIPEQAAETTELSNITQIDEIESEDQALPDARILKREGKKKRN</sequence>
<proteinExistence type="predicted"/>
<keyword evidence="2" id="KW-1185">Reference proteome</keyword>
<protein>
    <submittedName>
        <fullName evidence="1">32341_t:CDS:1</fullName>
    </submittedName>
</protein>
<evidence type="ECO:0000313" key="1">
    <source>
        <dbReference type="EMBL" id="CAG8841629.1"/>
    </source>
</evidence>